<evidence type="ECO:0000313" key="8">
    <source>
        <dbReference type="Proteomes" id="UP000271889"/>
    </source>
</evidence>
<dbReference type="GO" id="GO:0005044">
    <property type="term" value="F:scavenger receptor activity"/>
    <property type="evidence" value="ECO:0007669"/>
    <property type="project" value="TreeGrafter"/>
</dbReference>
<keyword evidence="6" id="KW-0325">Glycoprotein</keyword>
<dbReference type="GO" id="GO:0005737">
    <property type="term" value="C:cytoplasm"/>
    <property type="evidence" value="ECO:0007669"/>
    <property type="project" value="TreeGrafter"/>
</dbReference>
<gene>
    <name evidence="7" type="ORF">CGOC_LOCUS13180</name>
</gene>
<dbReference type="Proteomes" id="UP000271889">
    <property type="component" value="Unassembled WGS sequence"/>
</dbReference>
<reference evidence="7 8" key="1">
    <citation type="submission" date="2018-11" db="EMBL/GenBank/DDBJ databases">
        <authorList>
            <consortium name="Pathogen Informatics"/>
        </authorList>
    </citation>
    <scope>NUCLEOTIDE SEQUENCE [LARGE SCALE GENOMIC DNA]</scope>
</reference>
<dbReference type="InterPro" id="IPR002159">
    <property type="entry name" value="CD36_fam"/>
</dbReference>
<accession>A0A3P7R5K0</accession>
<comment type="similarity">
    <text evidence="2">Belongs to the CD36 family.</text>
</comment>
<dbReference type="OrthoDB" id="514335at2759"/>
<comment type="subcellular location">
    <subcellularLocation>
        <location evidence="1">Membrane</location>
    </subcellularLocation>
</comment>
<dbReference type="Pfam" id="PF01130">
    <property type="entry name" value="CD36"/>
    <property type="match status" value="1"/>
</dbReference>
<evidence type="ECO:0000256" key="1">
    <source>
        <dbReference type="ARBA" id="ARBA00004370"/>
    </source>
</evidence>
<dbReference type="PANTHER" id="PTHR11923">
    <property type="entry name" value="SCAVENGER RECEPTOR CLASS B TYPE-1 SR-B1"/>
    <property type="match status" value="1"/>
</dbReference>
<evidence type="ECO:0000313" key="7">
    <source>
        <dbReference type="EMBL" id="VDN36329.1"/>
    </source>
</evidence>
<keyword evidence="4" id="KW-1133">Transmembrane helix</keyword>
<proteinExistence type="inferred from homology"/>
<dbReference type="AlphaFoldDB" id="A0A3P7R5K0"/>
<name>A0A3P7R5K0_CYLGO</name>
<dbReference type="EMBL" id="UYRV01128943">
    <property type="protein sequence ID" value="VDN36329.1"/>
    <property type="molecule type" value="Genomic_DNA"/>
</dbReference>
<evidence type="ECO:0000256" key="6">
    <source>
        <dbReference type="ARBA" id="ARBA00023180"/>
    </source>
</evidence>
<dbReference type="PANTHER" id="PTHR11923:SF51">
    <property type="entry name" value="LYSOSOME MEMBRANE PROTEIN 2"/>
    <property type="match status" value="1"/>
</dbReference>
<keyword evidence="3" id="KW-0812">Transmembrane</keyword>
<evidence type="ECO:0000256" key="4">
    <source>
        <dbReference type="ARBA" id="ARBA00022989"/>
    </source>
</evidence>
<keyword evidence="8" id="KW-1185">Reference proteome</keyword>
<evidence type="ECO:0000256" key="5">
    <source>
        <dbReference type="ARBA" id="ARBA00023136"/>
    </source>
</evidence>
<keyword evidence="5" id="KW-0472">Membrane</keyword>
<dbReference type="GO" id="GO:0016020">
    <property type="term" value="C:membrane"/>
    <property type="evidence" value="ECO:0007669"/>
    <property type="project" value="UniProtKB-SubCell"/>
</dbReference>
<sequence length="90" mass="10551">MFEVCRSHVFQVTVREALFDGYHDPLIDLVCRRQILEQLCKALSIPQRIGFFYKQNNTDDGLYQVSTGLNEPWNIGQVRSHLILIDIWDI</sequence>
<organism evidence="7 8">
    <name type="scientific">Cylicostephanus goldi</name>
    <name type="common">Nematode worm</name>
    <dbReference type="NCBI Taxonomy" id="71465"/>
    <lineage>
        <taxon>Eukaryota</taxon>
        <taxon>Metazoa</taxon>
        <taxon>Ecdysozoa</taxon>
        <taxon>Nematoda</taxon>
        <taxon>Chromadorea</taxon>
        <taxon>Rhabditida</taxon>
        <taxon>Rhabditina</taxon>
        <taxon>Rhabditomorpha</taxon>
        <taxon>Strongyloidea</taxon>
        <taxon>Strongylidae</taxon>
        <taxon>Cylicostephanus</taxon>
    </lineage>
</organism>
<evidence type="ECO:0000256" key="2">
    <source>
        <dbReference type="ARBA" id="ARBA00010532"/>
    </source>
</evidence>
<protein>
    <submittedName>
        <fullName evidence="7">Uncharacterized protein</fullName>
    </submittedName>
</protein>
<evidence type="ECO:0000256" key="3">
    <source>
        <dbReference type="ARBA" id="ARBA00022692"/>
    </source>
</evidence>